<dbReference type="EMBL" id="WWBZ02000016">
    <property type="protein sequence ID" value="KAF4310412.1"/>
    <property type="molecule type" value="Genomic_DNA"/>
</dbReference>
<evidence type="ECO:0000256" key="3">
    <source>
        <dbReference type="ARBA" id="ARBA00022833"/>
    </source>
</evidence>
<reference evidence="5" key="1">
    <citation type="submission" date="2020-04" db="EMBL/GenBank/DDBJ databases">
        <title>Genome Assembly and Annotation of Botryosphaeria dothidea sdau 11-99, a Latent Pathogen of Apple Fruit Ring Rot in China.</title>
        <authorList>
            <person name="Yu C."/>
            <person name="Diao Y."/>
            <person name="Lu Q."/>
            <person name="Zhao J."/>
            <person name="Cui S."/>
            <person name="Peng C."/>
            <person name="He B."/>
            <person name="Liu H."/>
        </authorList>
    </citation>
    <scope>NUCLEOTIDE SEQUENCE [LARGE SCALE GENOMIC DNA]</scope>
    <source>
        <strain evidence="5">Sdau11-99</strain>
    </source>
</reference>
<keyword evidence="2" id="KW-0863">Zinc-finger</keyword>
<comment type="caution">
    <text evidence="5">The sequence shown here is derived from an EMBL/GenBank/DDBJ whole genome shotgun (WGS) entry which is preliminary data.</text>
</comment>
<protein>
    <recommendedName>
        <fullName evidence="7">RING-type domain-containing protein</fullName>
    </recommendedName>
</protein>
<evidence type="ECO:0000256" key="1">
    <source>
        <dbReference type="ARBA" id="ARBA00022723"/>
    </source>
</evidence>
<evidence type="ECO:0000313" key="6">
    <source>
        <dbReference type="Proteomes" id="UP000572817"/>
    </source>
</evidence>
<dbReference type="PROSITE" id="PS00518">
    <property type="entry name" value="ZF_RING_1"/>
    <property type="match status" value="1"/>
</dbReference>
<keyword evidence="3" id="KW-0862">Zinc</keyword>
<sequence>MSACSPLLAGVLNSNWKVYEKHITEVKIKQSVVACCLCCQTYRLGTDEHHSLKTVVCECSHPLCADCYVESDVFTPIKYLRHRIPPKDRMKYSFGFYCDGCGASNKVTPQLQPKDTDSSTAEPFRQLRPRQSAKEFYVDFTWRRCRWCEQRCHTKCLLYRIKIWGPAEAPIKSPKRARREFDDHTRNVKARAAKGPTSPLALFASTPTDPPSEDDLSSSSERTTYSPTLEDLETLEYGM</sequence>
<evidence type="ECO:0000313" key="5">
    <source>
        <dbReference type="EMBL" id="KAF4310412.1"/>
    </source>
</evidence>
<dbReference type="InterPro" id="IPR017907">
    <property type="entry name" value="Znf_RING_CS"/>
</dbReference>
<feature type="compositionally biased region" description="Acidic residues" evidence="4">
    <location>
        <begin position="230"/>
        <end position="239"/>
    </location>
</feature>
<feature type="region of interest" description="Disordered" evidence="4">
    <location>
        <begin position="173"/>
        <end position="239"/>
    </location>
</feature>
<organism evidence="5 6">
    <name type="scientific">Botryosphaeria dothidea</name>
    <dbReference type="NCBI Taxonomy" id="55169"/>
    <lineage>
        <taxon>Eukaryota</taxon>
        <taxon>Fungi</taxon>
        <taxon>Dikarya</taxon>
        <taxon>Ascomycota</taxon>
        <taxon>Pezizomycotina</taxon>
        <taxon>Dothideomycetes</taxon>
        <taxon>Dothideomycetes incertae sedis</taxon>
        <taxon>Botryosphaeriales</taxon>
        <taxon>Botryosphaeriaceae</taxon>
        <taxon>Botryosphaeria</taxon>
    </lineage>
</organism>
<dbReference type="GO" id="GO:0008270">
    <property type="term" value="F:zinc ion binding"/>
    <property type="evidence" value="ECO:0007669"/>
    <property type="project" value="UniProtKB-KW"/>
</dbReference>
<gene>
    <name evidence="5" type="ORF">GTA08_BOTSDO02952</name>
</gene>
<name>A0A8H4J015_9PEZI</name>
<keyword evidence="1" id="KW-0479">Metal-binding</keyword>
<accession>A0A8H4J015</accession>
<evidence type="ECO:0008006" key="7">
    <source>
        <dbReference type="Google" id="ProtNLM"/>
    </source>
</evidence>
<dbReference type="AlphaFoldDB" id="A0A8H4J015"/>
<evidence type="ECO:0000256" key="2">
    <source>
        <dbReference type="ARBA" id="ARBA00022771"/>
    </source>
</evidence>
<dbReference type="OrthoDB" id="3911599at2759"/>
<evidence type="ECO:0000256" key="4">
    <source>
        <dbReference type="SAM" id="MobiDB-lite"/>
    </source>
</evidence>
<keyword evidence="6" id="KW-1185">Reference proteome</keyword>
<proteinExistence type="predicted"/>
<dbReference type="Proteomes" id="UP000572817">
    <property type="component" value="Unassembled WGS sequence"/>
</dbReference>